<organism evidence="1 2">
    <name type="scientific">Streptomyces orinoci</name>
    <name type="common">Streptoverticillium orinoci</name>
    <dbReference type="NCBI Taxonomy" id="67339"/>
    <lineage>
        <taxon>Bacteria</taxon>
        <taxon>Bacillati</taxon>
        <taxon>Actinomycetota</taxon>
        <taxon>Actinomycetes</taxon>
        <taxon>Kitasatosporales</taxon>
        <taxon>Streptomycetaceae</taxon>
        <taxon>Streptomyces</taxon>
    </lineage>
</organism>
<accession>A0ABV3JZ10</accession>
<proteinExistence type="predicted"/>
<dbReference type="EMBL" id="JBFAUK010000012">
    <property type="protein sequence ID" value="MEV5508123.1"/>
    <property type="molecule type" value="Genomic_DNA"/>
</dbReference>
<protein>
    <submittedName>
        <fullName evidence="1">Uncharacterized protein</fullName>
    </submittedName>
</protein>
<dbReference type="Proteomes" id="UP001552594">
    <property type="component" value="Unassembled WGS sequence"/>
</dbReference>
<reference evidence="1 2" key="1">
    <citation type="submission" date="2024-06" db="EMBL/GenBank/DDBJ databases">
        <title>The Natural Products Discovery Center: Release of the First 8490 Sequenced Strains for Exploring Actinobacteria Biosynthetic Diversity.</title>
        <authorList>
            <person name="Kalkreuter E."/>
            <person name="Kautsar S.A."/>
            <person name="Yang D."/>
            <person name="Bader C.D."/>
            <person name="Teijaro C.N."/>
            <person name="Fluegel L."/>
            <person name="Davis C.M."/>
            <person name="Simpson J.R."/>
            <person name="Lauterbach L."/>
            <person name="Steele A.D."/>
            <person name="Gui C."/>
            <person name="Meng S."/>
            <person name="Li G."/>
            <person name="Viehrig K."/>
            <person name="Ye F."/>
            <person name="Su P."/>
            <person name="Kiefer A.F."/>
            <person name="Nichols A."/>
            <person name="Cepeda A.J."/>
            <person name="Yan W."/>
            <person name="Fan B."/>
            <person name="Jiang Y."/>
            <person name="Adhikari A."/>
            <person name="Zheng C.-J."/>
            <person name="Schuster L."/>
            <person name="Cowan T.M."/>
            <person name="Smanski M.J."/>
            <person name="Chevrette M.G."/>
            <person name="De Carvalho L.P.S."/>
            <person name="Shen B."/>
        </authorList>
    </citation>
    <scope>NUCLEOTIDE SEQUENCE [LARGE SCALE GENOMIC DNA]</scope>
    <source>
        <strain evidence="1 2">NPDC052347</strain>
    </source>
</reference>
<dbReference type="RefSeq" id="WP_109280523.1">
    <property type="nucleotide sequence ID" value="NZ_JBFAUK010000012.1"/>
</dbReference>
<name>A0ABV3JZ10_STRON</name>
<comment type="caution">
    <text evidence="1">The sequence shown here is derived from an EMBL/GenBank/DDBJ whole genome shotgun (WGS) entry which is preliminary data.</text>
</comment>
<evidence type="ECO:0000313" key="2">
    <source>
        <dbReference type="Proteomes" id="UP001552594"/>
    </source>
</evidence>
<sequence length="59" mass="6481">MSHSRFRAGEAVLKELGVPESEERRAVEETAAFLAGHQPVIDIPPVIDLDDVVARWGGR</sequence>
<keyword evidence="2" id="KW-1185">Reference proteome</keyword>
<evidence type="ECO:0000313" key="1">
    <source>
        <dbReference type="EMBL" id="MEV5508123.1"/>
    </source>
</evidence>
<gene>
    <name evidence="1" type="ORF">AB0L16_16830</name>
</gene>